<dbReference type="Gene3D" id="1.20.120.160">
    <property type="entry name" value="HPT domain"/>
    <property type="match status" value="1"/>
</dbReference>
<dbReference type="EMBL" id="CP063231">
    <property type="protein sequence ID" value="URL56883.1"/>
    <property type="molecule type" value="Genomic_DNA"/>
</dbReference>
<evidence type="ECO:0000313" key="5">
    <source>
        <dbReference type="Proteomes" id="UP001056681"/>
    </source>
</evidence>
<keyword evidence="2" id="KW-0597">Phosphoprotein</keyword>
<keyword evidence="1" id="KW-0902">Two-component regulatory system</keyword>
<dbReference type="Proteomes" id="UP001056681">
    <property type="component" value="Chromosome"/>
</dbReference>
<evidence type="ECO:0000259" key="3">
    <source>
        <dbReference type="PROSITE" id="PS50894"/>
    </source>
</evidence>
<dbReference type="PROSITE" id="PS50894">
    <property type="entry name" value="HPT"/>
    <property type="match status" value="1"/>
</dbReference>
<organism evidence="4 5">
    <name type="scientific">Luteibacter flocculans</name>
    <dbReference type="NCBI Taxonomy" id="2780091"/>
    <lineage>
        <taxon>Bacteria</taxon>
        <taxon>Pseudomonadati</taxon>
        <taxon>Pseudomonadota</taxon>
        <taxon>Gammaproteobacteria</taxon>
        <taxon>Lysobacterales</taxon>
        <taxon>Rhodanobacteraceae</taxon>
        <taxon>Luteibacter</taxon>
    </lineage>
</organism>
<sequence>MPLHQRIARWIAARRSVRERARMEACGHLDELLAYLEHRYVGEAQARGMVFRLEVDPALAASLPGPLGVLGEVLVGLLDHAFAQRSARVALHVDVVGDNARVQIVHFTVADAQHDASVDAALIALASAAMRGVGGAVHAEHGADAGHRVIVELAFERPRPWAQIDVDALRSTLGGDAALREVIVALDAALRRDLADLERLLAEPGANALQAWLHRVSGALGMAEATALSRVGLTLERELEQGRQAHLDTAIRRFADDARQVLAALREHVGPIGYSPDT</sequence>
<dbReference type="InterPro" id="IPR036641">
    <property type="entry name" value="HPT_dom_sf"/>
</dbReference>
<accession>A0ABY4SW05</accession>
<proteinExistence type="predicted"/>
<evidence type="ECO:0000313" key="4">
    <source>
        <dbReference type="EMBL" id="URL56883.1"/>
    </source>
</evidence>
<dbReference type="SUPFAM" id="SSF47226">
    <property type="entry name" value="Histidine-containing phosphotransfer domain, HPT domain"/>
    <property type="match status" value="1"/>
</dbReference>
<evidence type="ECO:0000256" key="1">
    <source>
        <dbReference type="ARBA" id="ARBA00023012"/>
    </source>
</evidence>
<dbReference type="RefSeq" id="WP_250337851.1">
    <property type="nucleotide sequence ID" value="NZ_CP063231.1"/>
</dbReference>
<gene>
    <name evidence="4" type="ORF">IM816_09370</name>
</gene>
<reference evidence="4" key="1">
    <citation type="submission" date="2020-10" db="EMBL/GenBank/DDBJ databases">
        <title>Whole-genome sequence of Luteibacter sp. EIF3.</title>
        <authorList>
            <person name="Friedrich I."/>
            <person name="Hertel R."/>
            <person name="Daniel R."/>
        </authorList>
    </citation>
    <scope>NUCLEOTIDE SEQUENCE</scope>
    <source>
        <strain evidence="4">EIF3</strain>
    </source>
</reference>
<protein>
    <submittedName>
        <fullName evidence="4">Hpt domain-containing protein</fullName>
    </submittedName>
</protein>
<keyword evidence="5" id="KW-1185">Reference proteome</keyword>
<feature type="domain" description="HPt" evidence="3">
    <location>
        <begin position="175"/>
        <end position="272"/>
    </location>
</feature>
<feature type="modified residue" description="Phosphohistidine" evidence="2">
    <location>
        <position position="214"/>
    </location>
</feature>
<evidence type="ECO:0000256" key="2">
    <source>
        <dbReference type="PROSITE-ProRule" id="PRU00110"/>
    </source>
</evidence>
<dbReference type="InterPro" id="IPR008207">
    <property type="entry name" value="Sig_transdc_His_kin_Hpt_dom"/>
</dbReference>
<name>A0ABY4SW05_9GAMM</name>